<evidence type="ECO:0000313" key="3">
    <source>
        <dbReference type="Proteomes" id="UP000233750"/>
    </source>
</evidence>
<evidence type="ECO:0000313" key="2">
    <source>
        <dbReference type="EMBL" id="PKV95960.1"/>
    </source>
</evidence>
<name>A0A2N3WQ29_9PSEU</name>
<proteinExistence type="predicted"/>
<comment type="caution">
    <text evidence="2">The sequence shown here is derived from an EMBL/GenBank/DDBJ whole genome shotgun (WGS) entry which is preliminary data.</text>
</comment>
<dbReference type="Proteomes" id="UP000550260">
    <property type="component" value="Unassembled WGS sequence"/>
</dbReference>
<reference evidence="1 4" key="2">
    <citation type="submission" date="2020-08" db="EMBL/GenBank/DDBJ databases">
        <title>Amycolatopsis echigonensis JCM 21831.</title>
        <authorList>
            <person name="Tedsree N."/>
            <person name="Kuncharoen N."/>
            <person name="Likhitwitayawuid K."/>
            <person name="Tanasupawat S."/>
        </authorList>
    </citation>
    <scope>NUCLEOTIDE SEQUENCE [LARGE SCALE GENOMIC DNA]</scope>
    <source>
        <strain evidence="1 4">JCM 21831</strain>
    </source>
</reference>
<keyword evidence="3" id="KW-1185">Reference proteome</keyword>
<dbReference type="Pfam" id="PF14430">
    <property type="entry name" value="Imm1"/>
    <property type="match status" value="1"/>
</dbReference>
<sequence length="130" mass="14157">MASIEDARRRTGYDVTEATVDDVLSALRSAEPPTPGTGIVWWLYAGRKPRTPYLVAGLRGARGSLAWHENGETFLPADGVGEEPVDYFSLQGAHFPQPSGSEVSAEEVLRAVRELCESRTRPACVSWKPA</sequence>
<accession>A0A8E1W6A2</accession>
<dbReference type="Proteomes" id="UP000233750">
    <property type="component" value="Unassembled WGS sequence"/>
</dbReference>
<dbReference type="InterPro" id="IPR025680">
    <property type="entry name" value="DddI"/>
</dbReference>
<reference evidence="2 3" key="1">
    <citation type="submission" date="2017-12" db="EMBL/GenBank/DDBJ databases">
        <title>Sequencing the genomes of 1000 Actinobacteria strains.</title>
        <authorList>
            <person name="Klenk H.-P."/>
        </authorList>
    </citation>
    <scope>NUCLEOTIDE SEQUENCE [LARGE SCALE GENOMIC DNA]</scope>
    <source>
        <strain evidence="2 3">DSM 45165</strain>
    </source>
</reference>
<organism evidence="2 3">
    <name type="scientific">Amycolatopsis echigonensis</name>
    <dbReference type="NCBI Taxonomy" id="2576905"/>
    <lineage>
        <taxon>Bacteria</taxon>
        <taxon>Bacillati</taxon>
        <taxon>Actinomycetota</taxon>
        <taxon>Actinomycetes</taxon>
        <taxon>Pseudonocardiales</taxon>
        <taxon>Pseudonocardiaceae</taxon>
        <taxon>Amycolatopsis</taxon>
    </lineage>
</organism>
<gene>
    <name evidence="2" type="ORF">ATK30_6895</name>
    <name evidence="1" type="ORF">H5411_35550</name>
</gene>
<protein>
    <submittedName>
        <fullName evidence="2">Immunity protein Imm1 of predicted polymorphic toxin system</fullName>
    </submittedName>
</protein>
<dbReference type="RefSeq" id="WP_101438889.1">
    <property type="nucleotide sequence ID" value="NZ_JACJHR010000073.1"/>
</dbReference>
<dbReference type="OrthoDB" id="3621625at2"/>
<dbReference type="AlphaFoldDB" id="A0A2N3WQ29"/>
<dbReference type="EMBL" id="JACJHR010000073">
    <property type="protein sequence ID" value="MBB2504447.1"/>
    <property type="molecule type" value="Genomic_DNA"/>
</dbReference>
<accession>A0A2N3WQ29</accession>
<evidence type="ECO:0000313" key="4">
    <source>
        <dbReference type="Proteomes" id="UP000550260"/>
    </source>
</evidence>
<evidence type="ECO:0000313" key="1">
    <source>
        <dbReference type="EMBL" id="MBB2504447.1"/>
    </source>
</evidence>
<dbReference type="EMBL" id="PJMY01000003">
    <property type="protein sequence ID" value="PKV95960.1"/>
    <property type="molecule type" value="Genomic_DNA"/>
</dbReference>